<evidence type="ECO:0000313" key="4">
    <source>
        <dbReference type="Proteomes" id="UP001141806"/>
    </source>
</evidence>
<feature type="coiled-coil region" evidence="1">
    <location>
        <begin position="2"/>
        <end position="36"/>
    </location>
</feature>
<comment type="caution">
    <text evidence="3">The sequence shown here is derived from an EMBL/GenBank/DDBJ whole genome shotgun (WGS) entry which is preliminary data.</text>
</comment>
<dbReference type="PANTHER" id="PTHR14000">
    <property type="entry name" value="FINGER CCCH DOMAIN PROTEIN, PUTATIVE (DUF3755)-RELATED"/>
    <property type="match status" value="1"/>
</dbReference>
<dbReference type="EMBL" id="JAMYWD010000004">
    <property type="protein sequence ID" value="KAJ4974548.1"/>
    <property type="molecule type" value="Genomic_DNA"/>
</dbReference>
<evidence type="ECO:0000313" key="3">
    <source>
        <dbReference type="EMBL" id="KAJ4974548.1"/>
    </source>
</evidence>
<evidence type="ECO:0000256" key="2">
    <source>
        <dbReference type="SAM" id="MobiDB-lite"/>
    </source>
</evidence>
<dbReference type="Pfam" id="PF12579">
    <property type="entry name" value="DUF3755"/>
    <property type="match status" value="1"/>
</dbReference>
<dbReference type="PANTHER" id="PTHR14000:SF6">
    <property type="entry name" value="OS02G0631200 PROTEIN"/>
    <property type="match status" value="1"/>
</dbReference>
<protein>
    <submittedName>
        <fullName evidence="3">Uncharacterized protein</fullName>
    </submittedName>
</protein>
<keyword evidence="4" id="KW-1185">Reference proteome</keyword>
<dbReference type="OrthoDB" id="19768at2759"/>
<dbReference type="InterPro" id="IPR022228">
    <property type="entry name" value="DUF3755"/>
</dbReference>
<sequence>MMEEEEEDVDASLLEISRLKQEQKALNDELQGLNESTFDITEEAALAYDKATYKLRGEFVRWNCSNHRHQVNVGGALALKTLEVVIWAVVTSGGYDIVEFEAFQVKMAADSNMGFHHDMFIASALNRHAISFQPGTITSTSGMISLGNSLGINSTLPLGNSVGVNSTSGMILTGNSSMINNNTGITVAGNSSSSLLLDLVPGLNNDTGLAVEWTPEEQSRLEEGLVKYADEPSIMRYIKIAATLRDKTVRDVALRCQWMTKEKSGKRRKPEDHYTGKKMKDRKEKLVESSSKASLPPVPPQNIPAYRLMMHHMDRDRILCEVPAAGSTTKQLLDENEQVFSQISFNIARFKIQDNIDLFCRTRNNITAILNDMREMPGIMSLMPPLPVSINDELANTIILPSTSETSMLSSSRGIHLKQEPGC</sequence>
<dbReference type="Proteomes" id="UP001141806">
    <property type="component" value="Unassembled WGS sequence"/>
</dbReference>
<name>A0A9Q0QWG5_9MAGN</name>
<organism evidence="3 4">
    <name type="scientific">Protea cynaroides</name>
    <dbReference type="NCBI Taxonomy" id="273540"/>
    <lineage>
        <taxon>Eukaryota</taxon>
        <taxon>Viridiplantae</taxon>
        <taxon>Streptophyta</taxon>
        <taxon>Embryophyta</taxon>
        <taxon>Tracheophyta</taxon>
        <taxon>Spermatophyta</taxon>
        <taxon>Magnoliopsida</taxon>
        <taxon>Proteales</taxon>
        <taxon>Proteaceae</taxon>
        <taxon>Protea</taxon>
    </lineage>
</organism>
<reference evidence="3" key="1">
    <citation type="journal article" date="2023" name="Plant J.">
        <title>The genome of the king protea, Protea cynaroides.</title>
        <authorList>
            <person name="Chang J."/>
            <person name="Duong T.A."/>
            <person name="Schoeman C."/>
            <person name="Ma X."/>
            <person name="Roodt D."/>
            <person name="Barker N."/>
            <person name="Li Z."/>
            <person name="Van de Peer Y."/>
            <person name="Mizrachi E."/>
        </authorList>
    </citation>
    <scope>NUCLEOTIDE SEQUENCE</scope>
    <source>
        <tissue evidence="3">Young leaves</tissue>
    </source>
</reference>
<feature type="region of interest" description="Disordered" evidence="2">
    <location>
        <begin position="262"/>
        <end position="300"/>
    </location>
</feature>
<dbReference type="Gene3D" id="1.10.10.60">
    <property type="entry name" value="Homeodomain-like"/>
    <property type="match status" value="1"/>
</dbReference>
<proteinExistence type="predicted"/>
<accession>A0A9Q0QWG5</accession>
<gene>
    <name evidence="3" type="ORF">NE237_007722</name>
</gene>
<evidence type="ECO:0000256" key="1">
    <source>
        <dbReference type="SAM" id="Coils"/>
    </source>
</evidence>
<dbReference type="AlphaFoldDB" id="A0A9Q0QWG5"/>
<keyword evidence="1" id="KW-0175">Coiled coil</keyword>